<dbReference type="Gene3D" id="1.20.1280.50">
    <property type="match status" value="1"/>
</dbReference>
<dbReference type="PROSITE" id="PS50181">
    <property type="entry name" value="FBOX"/>
    <property type="match status" value="1"/>
</dbReference>
<keyword evidence="4" id="KW-1185">Reference proteome</keyword>
<evidence type="ECO:0000259" key="2">
    <source>
        <dbReference type="PROSITE" id="PS50181"/>
    </source>
</evidence>
<dbReference type="OrthoDB" id="10251809at2759"/>
<evidence type="ECO:0000313" key="3">
    <source>
        <dbReference type="EMBL" id="CAH9077009.1"/>
    </source>
</evidence>
<dbReference type="PANTHER" id="PTHR46175:SF4">
    <property type="entry name" value="BACTERIOOPSIN TRANSCRIPTIONAL ACTIVATOR"/>
    <property type="match status" value="1"/>
</dbReference>
<evidence type="ECO:0000313" key="4">
    <source>
        <dbReference type="Proteomes" id="UP001152484"/>
    </source>
</evidence>
<reference evidence="3" key="1">
    <citation type="submission" date="2022-07" db="EMBL/GenBank/DDBJ databases">
        <authorList>
            <person name="Macas J."/>
            <person name="Novak P."/>
            <person name="Neumann P."/>
        </authorList>
    </citation>
    <scope>NUCLEOTIDE SEQUENCE</scope>
</reference>
<dbReference type="EMBL" id="CAMAPE010000010">
    <property type="protein sequence ID" value="CAH9077009.1"/>
    <property type="molecule type" value="Genomic_DNA"/>
</dbReference>
<dbReference type="InterPro" id="IPR001810">
    <property type="entry name" value="F-box_dom"/>
</dbReference>
<dbReference type="SUPFAM" id="SSF117281">
    <property type="entry name" value="Kelch motif"/>
    <property type="match status" value="1"/>
</dbReference>
<name>A0A9P0YVD6_CUSEU</name>
<accession>A0A9P0YVD6</accession>
<dbReference type="InterPro" id="IPR036047">
    <property type="entry name" value="F-box-like_dom_sf"/>
</dbReference>
<organism evidence="3 4">
    <name type="scientific">Cuscuta europaea</name>
    <name type="common">European dodder</name>
    <dbReference type="NCBI Taxonomy" id="41803"/>
    <lineage>
        <taxon>Eukaryota</taxon>
        <taxon>Viridiplantae</taxon>
        <taxon>Streptophyta</taxon>
        <taxon>Embryophyta</taxon>
        <taxon>Tracheophyta</taxon>
        <taxon>Spermatophyta</taxon>
        <taxon>Magnoliopsida</taxon>
        <taxon>eudicotyledons</taxon>
        <taxon>Gunneridae</taxon>
        <taxon>Pentapetalae</taxon>
        <taxon>asterids</taxon>
        <taxon>lamiids</taxon>
        <taxon>Solanales</taxon>
        <taxon>Convolvulaceae</taxon>
        <taxon>Cuscuteae</taxon>
        <taxon>Cuscuta</taxon>
        <taxon>Cuscuta subgen. Cuscuta</taxon>
    </lineage>
</organism>
<evidence type="ECO:0000256" key="1">
    <source>
        <dbReference type="ARBA" id="ARBA00022441"/>
    </source>
</evidence>
<feature type="domain" description="F-box" evidence="2">
    <location>
        <begin position="12"/>
        <end position="58"/>
    </location>
</feature>
<comment type="caution">
    <text evidence="3">The sequence shown here is derived from an EMBL/GenBank/DDBJ whole genome shotgun (WGS) entry which is preliminary data.</text>
</comment>
<dbReference type="Pfam" id="PF12937">
    <property type="entry name" value="F-box-like"/>
    <property type="match status" value="1"/>
</dbReference>
<protein>
    <recommendedName>
        <fullName evidence="2">F-box domain-containing protein</fullName>
    </recommendedName>
</protein>
<dbReference type="SUPFAM" id="SSF81383">
    <property type="entry name" value="F-box domain"/>
    <property type="match status" value="1"/>
</dbReference>
<dbReference type="Proteomes" id="UP001152484">
    <property type="component" value="Unassembled WGS sequence"/>
</dbReference>
<keyword evidence="1" id="KW-0880">Kelch repeat</keyword>
<dbReference type="PANTHER" id="PTHR46175">
    <property type="entry name" value="BACTERIOOPSIN TRANSCRIPTIONAL ACTIVATOR"/>
    <property type="match status" value="1"/>
</dbReference>
<dbReference type="Pfam" id="PF24681">
    <property type="entry name" value="Kelch_KLHDC2_KLHL20_DRC7"/>
    <property type="match status" value="2"/>
</dbReference>
<dbReference type="InterPro" id="IPR015915">
    <property type="entry name" value="Kelch-typ_b-propeller"/>
</dbReference>
<proteinExistence type="predicted"/>
<sequence>MDKTKISSTRSSSPITNIAEEQLLTILLFLPIDSILSFAMTCKRFKSLSLSDPLWESICRKGWGKFSVDSLKPMLQTKHGVSWINLYRQIHQLDSLSCHRILTSNQELPTPRASHSLTFVSNCLVLFGGGSEGGKHLDDTWIAHIDSDIRVRLKWEKIATGSPSGRFGHSCIAIKNFLVLFGGINDFGARQNDVWIGQVSLSGGVTLSWRLLDVSESSSPPPRGAHAACPTDDGMMMLIHGGIGMSGLRLDDTWVLDFSKDHHSGVWRELVTCSSPPSRSGHTLTNTGKNQIIMFGGRGGGYEVLNDVWLLHALSCEGEWHWVELLIDLQGPQGRVNLPRVGHSANLIVGRKLLVYGGEDSHRHKKNDFWVLDIGSSMLNMNCKRSYISKGWTELRGIGDKPEPRSFHRACTDHSGRYLYIVGGMVDCLCQRGGLAGLRFDGGQFLLEILLQVPYGNKRMDEKEGASRCGPPRSFIYQMILQSRAPCLAANQGRRSRSFKSSVNT</sequence>
<gene>
    <name evidence="3" type="ORF">CEURO_LOCUS6145</name>
</gene>
<dbReference type="Gene3D" id="2.120.10.80">
    <property type="entry name" value="Kelch-type beta propeller"/>
    <property type="match status" value="2"/>
</dbReference>
<dbReference type="AlphaFoldDB" id="A0A9P0YVD6"/>